<dbReference type="EMBL" id="JACIGI010000032">
    <property type="protein sequence ID" value="MBB4287277.1"/>
    <property type="molecule type" value="Genomic_DNA"/>
</dbReference>
<reference evidence="3 4" key="1">
    <citation type="submission" date="2020-08" db="EMBL/GenBank/DDBJ databases">
        <title>Genome sequencing of Purple Non-Sulfur Bacteria from various extreme environments.</title>
        <authorList>
            <person name="Mayer M."/>
        </authorList>
    </citation>
    <scope>NUCLEOTIDE SEQUENCE [LARGE SCALE GENOMIC DNA]</scope>
    <source>
        <strain evidence="3 4">JA135</strain>
    </source>
</reference>
<feature type="compositionally biased region" description="Pro residues" evidence="1">
    <location>
        <begin position="65"/>
        <end position="76"/>
    </location>
</feature>
<feature type="signal peptide" evidence="2">
    <location>
        <begin position="1"/>
        <end position="29"/>
    </location>
</feature>
<keyword evidence="2" id="KW-0732">Signal</keyword>
<keyword evidence="4" id="KW-1185">Reference proteome</keyword>
<feature type="chain" id="PRO_5031523951" description="Antifreeze protein" evidence="2">
    <location>
        <begin position="30"/>
        <end position="687"/>
    </location>
</feature>
<dbReference type="PROSITE" id="PS51318">
    <property type="entry name" value="TAT"/>
    <property type="match status" value="1"/>
</dbReference>
<evidence type="ECO:0000313" key="4">
    <source>
        <dbReference type="Proteomes" id="UP000555728"/>
    </source>
</evidence>
<feature type="compositionally biased region" description="Pro residues" evidence="1">
    <location>
        <begin position="126"/>
        <end position="146"/>
    </location>
</feature>
<organism evidence="3 4">
    <name type="scientific">Roseospira goensis</name>
    <dbReference type="NCBI Taxonomy" id="391922"/>
    <lineage>
        <taxon>Bacteria</taxon>
        <taxon>Pseudomonadati</taxon>
        <taxon>Pseudomonadota</taxon>
        <taxon>Alphaproteobacteria</taxon>
        <taxon>Rhodospirillales</taxon>
        <taxon>Rhodospirillaceae</taxon>
        <taxon>Roseospira</taxon>
    </lineage>
</organism>
<accession>A0A7W6S315</accession>
<feature type="compositionally biased region" description="Low complexity" evidence="1">
    <location>
        <begin position="77"/>
        <end position="96"/>
    </location>
</feature>
<gene>
    <name evidence="3" type="ORF">GGD88_003023</name>
</gene>
<dbReference type="RefSeq" id="WP_184436858.1">
    <property type="nucleotide sequence ID" value="NZ_JACIGI010000032.1"/>
</dbReference>
<name>A0A7W6S315_9PROT</name>
<sequence length="687" mass="69987">MTASRRTAGAGLALLALLAGAAAPVPALAQAPPPAGGTGQPLPLVPPDWRAPEPESEPEPDSEFEPPPAAVPPALTPPDTTAPAAPPREAAPAVRPAAPPGAMPSLDPPREIAPPPGGLTQEERALPPPGPPTKPPVPARAAPPAPVGDATGVLPARPGGLPQDLWAGTSGARVRDLVAALPLTVPSPIVADLRRRLLLTVQTAPPGLSARALLALRVGRLAALGGPADDLVALAEPLGPGAEADRARLRALAIEGRDDRVCALARGVGAGYVDPVWQQAAIHCDLLDGARDRALLGLALLREMGGGAAAGDERGSDGAFMLLAERLAGLDSPAPDSFAGASALAYRLLRALPDLDAPADALRAGEPWTARALALGGGGPPSLIAAAAERAAAVGAVSIDDLATAWRDLDVDPRDLETPVSRVVLGGTALDRALAYAILARETDPERLAEGLLHPLETSRTKTPVLYPLHAALYAPLIRAIPVEPAVPAFLGAAAGRALYAAGSIEAGRTWLRRLGQQGRAGDADAEDAAALLWPIARVADAALGDPLPGERLVLWRQARAARLGDGAEARRVLDRDHVVLLNVLEALGAPVQAVHWLPIKSSRVFVEAVAVDGGFTDADRLAALERAVGDGRPGAALALALRALGPEGPAGASLETLQAVIGALRALDLTADARRVALEALLARGI</sequence>
<dbReference type="InterPro" id="IPR006311">
    <property type="entry name" value="TAT_signal"/>
</dbReference>
<proteinExistence type="predicted"/>
<evidence type="ECO:0000256" key="2">
    <source>
        <dbReference type="SAM" id="SignalP"/>
    </source>
</evidence>
<feature type="region of interest" description="Disordered" evidence="1">
    <location>
        <begin position="27"/>
        <end position="159"/>
    </location>
</feature>
<evidence type="ECO:0008006" key="5">
    <source>
        <dbReference type="Google" id="ProtNLM"/>
    </source>
</evidence>
<comment type="caution">
    <text evidence="3">The sequence shown here is derived from an EMBL/GenBank/DDBJ whole genome shotgun (WGS) entry which is preliminary data.</text>
</comment>
<feature type="compositionally biased region" description="Acidic residues" evidence="1">
    <location>
        <begin position="54"/>
        <end position="64"/>
    </location>
</feature>
<protein>
    <recommendedName>
        <fullName evidence="5">Antifreeze protein</fullName>
    </recommendedName>
</protein>
<evidence type="ECO:0000313" key="3">
    <source>
        <dbReference type="EMBL" id="MBB4287277.1"/>
    </source>
</evidence>
<dbReference type="AlphaFoldDB" id="A0A7W6S315"/>
<evidence type="ECO:0000256" key="1">
    <source>
        <dbReference type="SAM" id="MobiDB-lite"/>
    </source>
</evidence>
<dbReference type="Proteomes" id="UP000555728">
    <property type="component" value="Unassembled WGS sequence"/>
</dbReference>